<reference evidence="1" key="1">
    <citation type="journal article" date="2025" name="Int. J. Syst. Evol. Microbiol.">
        <title>Streptomyces citrinus sp. nov., with yellow diffusible pigment.</title>
        <authorList>
            <person name="He Y."/>
            <person name="Yang E."/>
            <person name="Xu J."/>
            <person name="Sun Y."/>
            <person name="Sun L."/>
        </authorList>
    </citation>
    <scope>NUCLEOTIDE SEQUENCE</scope>
    <source>
        <strain evidence="1">Q6</strain>
    </source>
</reference>
<dbReference type="EMBL" id="CP146022">
    <property type="protein sequence ID" value="WWQ64652.1"/>
    <property type="molecule type" value="Genomic_DNA"/>
</dbReference>
<name>A0ACD5ABP9_9ACTN</name>
<gene>
    <name evidence="1" type="ORF">V2W30_15755</name>
</gene>
<evidence type="ECO:0000313" key="2">
    <source>
        <dbReference type="Proteomes" id="UP001432251"/>
    </source>
</evidence>
<organism evidence="1 2">
    <name type="scientific">Streptomyces citrinus</name>
    <dbReference type="NCBI Taxonomy" id="3118173"/>
    <lineage>
        <taxon>Bacteria</taxon>
        <taxon>Bacillati</taxon>
        <taxon>Actinomycetota</taxon>
        <taxon>Actinomycetes</taxon>
        <taxon>Kitasatosporales</taxon>
        <taxon>Streptomycetaceae</taxon>
        <taxon>Streptomyces</taxon>
    </lineage>
</organism>
<protein>
    <submittedName>
        <fullName evidence="1">Uncharacterized protein</fullName>
    </submittedName>
</protein>
<accession>A0ACD5ABP9</accession>
<proteinExistence type="predicted"/>
<sequence length="317" mass="33110">MDRVGSAVNSSSRTPCPARERTSAPPRAQPSRTRARVLAVLHAAVTASAASAEPSTHTGVANRYSGIQSAASAPYARRQSASGTHSTPVTRRTGPGLARTSPAHPAQTRTSAHPAYPSSSPTFANSAVSGACWALATAVFGTHRPNVARRHSRKPPYPAAKTAQWTRTSRTAARRRSSSAVTGYAAASTAPSGRVSAASRASPAAPHARRVPPPRTSSSARAAAARPYREFSSPEKHHTTYEYEAARSPPVPSTTSQARSGSATRAMPPTQARVPATQARARAFGKSARSLTPDQAPWSNRPSTRPTSSRASQAGLE</sequence>
<keyword evidence="2" id="KW-1185">Reference proteome</keyword>
<evidence type="ECO:0000313" key="1">
    <source>
        <dbReference type="EMBL" id="WWQ64652.1"/>
    </source>
</evidence>
<dbReference type="Proteomes" id="UP001432251">
    <property type="component" value="Chromosome"/>
</dbReference>